<accession>A0A974XDD9</accession>
<feature type="domain" description="MOSC" evidence="1">
    <location>
        <begin position="18"/>
        <end position="143"/>
    </location>
</feature>
<dbReference type="EMBL" id="CP071444">
    <property type="protein sequence ID" value="QSX07782.1"/>
    <property type="molecule type" value="Genomic_DNA"/>
</dbReference>
<dbReference type="Pfam" id="PF03473">
    <property type="entry name" value="MOSC"/>
    <property type="match status" value="1"/>
</dbReference>
<dbReference type="PANTHER" id="PTHR36930:SF1">
    <property type="entry name" value="MOSC DOMAIN-CONTAINING PROTEIN"/>
    <property type="match status" value="1"/>
</dbReference>
<dbReference type="KEGG" id="alka:J0B03_08115"/>
<dbReference type="InterPro" id="IPR011037">
    <property type="entry name" value="Pyrv_Knase-like_insert_dom_sf"/>
</dbReference>
<organism evidence="2 3">
    <name type="scientific">Alkalibacter rhizosphaerae</name>
    <dbReference type="NCBI Taxonomy" id="2815577"/>
    <lineage>
        <taxon>Bacteria</taxon>
        <taxon>Bacillati</taxon>
        <taxon>Bacillota</taxon>
        <taxon>Clostridia</taxon>
        <taxon>Eubacteriales</taxon>
        <taxon>Eubacteriaceae</taxon>
        <taxon>Alkalibacter</taxon>
    </lineage>
</organism>
<dbReference type="Gene3D" id="2.40.33.20">
    <property type="entry name" value="PK beta-barrel domain-like"/>
    <property type="match status" value="1"/>
</dbReference>
<dbReference type="GO" id="GO:0003824">
    <property type="term" value="F:catalytic activity"/>
    <property type="evidence" value="ECO:0007669"/>
    <property type="project" value="InterPro"/>
</dbReference>
<evidence type="ECO:0000313" key="2">
    <source>
        <dbReference type="EMBL" id="QSX07782.1"/>
    </source>
</evidence>
<sequence length="145" mass="15850">MAKVVAINISEAKGVIKKPIEKGEFLVGFGLREDAHGGDWHRQVSLLGQESIDKMTDRGAQDLSAGVFAENITTEGVDLYKLPIGTKLRIQDVLLEVTQIGKECHRGCEILKKVGDCVMPREGIFAVVLEGGIVYPGQEIEVLYN</sequence>
<dbReference type="AlphaFoldDB" id="A0A974XDD9"/>
<dbReference type="PANTHER" id="PTHR36930">
    <property type="entry name" value="METAL-SULFUR CLUSTER BIOSYNTHESIS PROTEINS YUAD-RELATED"/>
    <property type="match status" value="1"/>
</dbReference>
<evidence type="ECO:0000313" key="3">
    <source>
        <dbReference type="Proteomes" id="UP000663499"/>
    </source>
</evidence>
<dbReference type="RefSeq" id="WP_207299124.1">
    <property type="nucleotide sequence ID" value="NZ_CP071444.1"/>
</dbReference>
<protein>
    <submittedName>
        <fullName evidence="2">MOSC domain-containing protein</fullName>
    </submittedName>
</protein>
<keyword evidence="3" id="KW-1185">Reference proteome</keyword>
<dbReference type="Proteomes" id="UP000663499">
    <property type="component" value="Chromosome"/>
</dbReference>
<dbReference type="GO" id="GO:0030151">
    <property type="term" value="F:molybdenum ion binding"/>
    <property type="evidence" value="ECO:0007669"/>
    <property type="project" value="InterPro"/>
</dbReference>
<evidence type="ECO:0000259" key="1">
    <source>
        <dbReference type="PROSITE" id="PS51340"/>
    </source>
</evidence>
<dbReference type="PROSITE" id="PS51340">
    <property type="entry name" value="MOSC"/>
    <property type="match status" value="1"/>
</dbReference>
<dbReference type="GO" id="GO:0030170">
    <property type="term" value="F:pyridoxal phosphate binding"/>
    <property type="evidence" value="ECO:0007669"/>
    <property type="project" value="InterPro"/>
</dbReference>
<gene>
    <name evidence="2" type="ORF">J0B03_08115</name>
</gene>
<reference evidence="2" key="1">
    <citation type="submission" date="2021-03" db="EMBL/GenBank/DDBJ databases">
        <title>Alkalibacter marinus sp. nov., isolated from tidal flat sediment.</title>
        <authorList>
            <person name="Namirimu T."/>
            <person name="Yang J.-A."/>
            <person name="Yang S.-H."/>
            <person name="Kim Y.-J."/>
            <person name="Kwon K.K."/>
        </authorList>
    </citation>
    <scope>NUCLEOTIDE SEQUENCE</scope>
    <source>
        <strain evidence="2">ES005</strain>
    </source>
</reference>
<name>A0A974XDD9_9FIRM</name>
<dbReference type="InterPro" id="IPR052716">
    <property type="entry name" value="MOSC_domain"/>
</dbReference>
<dbReference type="SUPFAM" id="SSF50800">
    <property type="entry name" value="PK beta-barrel domain-like"/>
    <property type="match status" value="1"/>
</dbReference>
<proteinExistence type="predicted"/>
<dbReference type="InterPro" id="IPR005302">
    <property type="entry name" value="MoCF_Sase_C"/>
</dbReference>